<feature type="compositionally biased region" description="Pro residues" evidence="2">
    <location>
        <begin position="1411"/>
        <end position="1435"/>
    </location>
</feature>
<feature type="compositionally biased region" description="Low complexity" evidence="2">
    <location>
        <begin position="420"/>
        <end position="435"/>
    </location>
</feature>
<feature type="compositionally biased region" description="Polar residues" evidence="2">
    <location>
        <begin position="1115"/>
        <end position="1125"/>
    </location>
</feature>
<comment type="caution">
    <text evidence="4">The sequence shown here is derived from an EMBL/GenBank/DDBJ whole genome shotgun (WGS) entry which is preliminary data.</text>
</comment>
<protein>
    <submittedName>
        <fullName evidence="4">FH2-domain-containing protein</fullName>
    </submittedName>
</protein>
<feature type="compositionally biased region" description="Low complexity" evidence="2">
    <location>
        <begin position="2240"/>
        <end position="2278"/>
    </location>
</feature>
<dbReference type="InterPro" id="IPR042201">
    <property type="entry name" value="FH2_Formin_sf"/>
</dbReference>
<evidence type="ECO:0000256" key="1">
    <source>
        <dbReference type="ARBA" id="ARBA00006468"/>
    </source>
</evidence>
<dbReference type="OrthoDB" id="1668162at2759"/>
<dbReference type="RefSeq" id="XP_005651706.1">
    <property type="nucleotide sequence ID" value="XM_005651649.1"/>
</dbReference>
<dbReference type="Gene3D" id="1.20.58.2220">
    <property type="entry name" value="Formin, FH2 domain"/>
    <property type="match status" value="1"/>
</dbReference>
<dbReference type="EMBL" id="AGSI01000001">
    <property type="protein sequence ID" value="EIE27162.1"/>
    <property type="molecule type" value="Genomic_DNA"/>
</dbReference>
<feature type="compositionally biased region" description="Polar residues" evidence="2">
    <location>
        <begin position="889"/>
        <end position="900"/>
    </location>
</feature>
<dbReference type="STRING" id="574566.I0Z943"/>
<name>I0Z943_COCSC</name>
<feature type="region of interest" description="Disordered" evidence="2">
    <location>
        <begin position="1838"/>
        <end position="2024"/>
    </location>
</feature>
<feature type="compositionally biased region" description="Basic and acidic residues" evidence="2">
    <location>
        <begin position="795"/>
        <end position="806"/>
    </location>
</feature>
<feature type="compositionally biased region" description="Basic and acidic residues" evidence="2">
    <location>
        <begin position="1854"/>
        <end position="1867"/>
    </location>
</feature>
<dbReference type="Pfam" id="PF02181">
    <property type="entry name" value="FH2"/>
    <property type="match status" value="1"/>
</dbReference>
<feature type="compositionally biased region" description="Polar residues" evidence="2">
    <location>
        <begin position="1164"/>
        <end position="1173"/>
    </location>
</feature>
<feature type="region of interest" description="Disordered" evidence="2">
    <location>
        <begin position="1288"/>
        <end position="1456"/>
    </location>
</feature>
<feature type="compositionally biased region" description="Gly residues" evidence="2">
    <location>
        <begin position="758"/>
        <end position="767"/>
    </location>
</feature>
<feature type="compositionally biased region" description="Low complexity" evidence="2">
    <location>
        <begin position="1185"/>
        <end position="1199"/>
    </location>
</feature>
<feature type="region of interest" description="Disordered" evidence="2">
    <location>
        <begin position="537"/>
        <end position="575"/>
    </location>
</feature>
<dbReference type="SUPFAM" id="SSF101447">
    <property type="entry name" value="Formin homology 2 domain (FH2 domain)"/>
    <property type="match status" value="1"/>
</dbReference>
<feature type="region of interest" description="Disordered" evidence="2">
    <location>
        <begin position="1051"/>
        <end position="1087"/>
    </location>
</feature>
<evidence type="ECO:0000313" key="4">
    <source>
        <dbReference type="EMBL" id="EIE27162.1"/>
    </source>
</evidence>
<feature type="compositionally biased region" description="Low complexity" evidence="2">
    <location>
        <begin position="559"/>
        <end position="575"/>
    </location>
</feature>
<feature type="compositionally biased region" description="Low complexity" evidence="2">
    <location>
        <begin position="1288"/>
        <end position="1308"/>
    </location>
</feature>
<feature type="region of interest" description="Disordered" evidence="2">
    <location>
        <begin position="414"/>
        <end position="439"/>
    </location>
</feature>
<evidence type="ECO:0000259" key="3">
    <source>
        <dbReference type="SMART" id="SM00498"/>
    </source>
</evidence>
<feature type="compositionally biased region" description="Polar residues" evidence="2">
    <location>
        <begin position="2006"/>
        <end position="2016"/>
    </location>
</feature>
<evidence type="ECO:0000256" key="2">
    <source>
        <dbReference type="SAM" id="MobiDB-lite"/>
    </source>
</evidence>
<dbReference type="InterPro" id="IPR015425">
    <property type="entry name" value="FH2_Formin"/>
</dbReference>
<feature type="compositionally biased region" description="Low complexity" evidence="2">
    <location>
        <begin position="949"/>
        <end position="970"/>
    </location>
</feature>
<dbReference type="KEGG" id="csl:COCSUDRAFT_55185"/>
<dbReference type="Proteomes" id="UP000007264">
    <property type="component" value="Unassembled WGS sequence"/>
</dbReference>
<feature type="region of interest" description="Disordered" evidence="2">
    <location>
        <begin position="2211"/>
        <end position="2294"/>
    </location>
</feature>
<gene>
    <name evidence="4" type="ORF">COCSUDRAFT_55185</name>
</gene>
<feature type="region of interest" description="Disordered" evidence="2">
    <location>
        <begin position="697"/>
        <end position="779"/>
    </location>
</feature>
<feature type="region of interest" description="Disordered" evidence="2">
    <location>
        <begin position="795"/>
        <end position="875"/>
    </location>
</feature>
<feature type="region of interest" description="Disordered" evidence="2">
    <location>
        <begin position="888"/>
        <end position="991"/>
    </location>
</feature>
<feature type="compositionally biased region" description="Polar residues" evidence="2">
    <location>
        <begin position="1076"/>
        <end position="1087"/>
    </location>
</feature>
<comment type="similarity">
    <text evidence="1">Belongs to the formin-like family. Class-II subfamily.</text>
</comment>
<feature type="compositionally biased region" description="Pro residues" evidence="2">
    <location>
        <begin position="1344"/>
        <end position="1402"/>
    </location>
</feature>
<feature type="compositionally biased region" description="Low complexity" evidence="2">
    <location>
        <begin position="715"/>
        <end position="729"/>
    </location>
</feature>
<feature type="compositionally biased region" description="Polar residues" evidence="2">
    <location>
        <begin position="848"/>
        <end position="861"/>
    </location>
</feature>
<feature type="region of interest" description="Disordered" evidence="2">
    <location>
        <begin position="257"/>
        <end position="282"/>
    </location>
</feature>
<dbReference type="GeneID" id="17045177"/>
<feature type="region of interest" description="Disordered" evidence="2">
    <location>
        <begin position="333"/>
        <end position="360"/>
    </location>
</feature>
<evidence type="ECO:0000313" key="5">
    <source>
        <dbReference type="Proteomes" id="UP000007264"/>
    </source>
</evidence>
<feature type="region of interest" description="Disordered" evidence="2">
    <location>
        <begin position="460"/>
        <end position="493"/>
    </location>
</feature>
<accession>I0Z943</accession>
<reference evidence="4 5" key="1">
    <citation type="journal article" date="2012" name="Genome Biol.">
        <title>The genome of the polar eukaryotic microalga coccomyxa subellipsoidea reveals traits of cold adaptation.</title>
        <authorList>
            <person name="Blanc G."/>
            <person name="Agarkova I."/>
            <person name="Grimwood J."/>
            <person name="Kuo A."/>
            <person name="Brueggeman A."/>
            <person name="Dunigan D."/>
            <person name="Gurnon J."/>
            <person name="Ladunga I."/>
            <person name="Lindquist E."/>
            <person name="Lucas S."/>
            <person name="Pangilinan J."/>
            <person name="Proschold T."/>
            <person name="Salamov A."/>
            <person name="Schmutz J."/>
            <person name="Weeks D."/>
            <person name="Yamada T."/>
            <person name="Claverie J.M."/>
            <person name="Grigoriev I."/>
            <person name="Van Etten J."/>
            <person name="Lomsadze A."/>
            <person name="Borodovsky M."/>
        </authorList>
    </citation>
    <scope>NUCLEOTIDE SEQUENCE [LARGE SCALE GENOMIC DNA]</scope>
    <source>
        <strain evidence="4 5">C-169</strain>
    </source>
</reference>
<feature type="domain" description="FH2" evidence="3">
    <location>
        <begin position="1452"/>
        <end position="1951"/>
    </location>
</feature>
<feature type="compositionally biased region" description="Polar residues" evidence="2">
    <location>
        <begin position="183"/>
        <end position="195"/>
    </location>
</feature>
<keyword evidence="5" id="KW-1185">Reference proteome</keyword>
<feature type="compositionally biased region" description="Low complexity" evidence="2">
    <location>
        <begin position="476"/>
        <end position="491"/>
    </location>
</feature>
<dbReference type="InterPro" id="IPR051144">
    <property type="entry name" value="Formin_homology_domain"/>
</dbReference>
<dbReference type="Gene3D" id="6.10.30.50">
    <property type="match status" value="1"/>
</dbReference>
<feature type="compositionally biased region" description="Polar residues" evidence="2">
    <location>
        <begin position="543"/>
        <end position="558"/>
    </location>
</feature>
<proteinExistence type="inferred from homology"/>
<feature type="compositionally biased region" description="Basic and acidic residues" evidence="2">
    <location>
        <begin position="1985"/>
        <end position="2004"/>
    </location>
</feature>
<dbReference type="SMART" id="SM00498">
    <property type="entry name" value="FH2"/>
    <property type="match status" value="1"/>
</dbReference>
<feature type="compositionally biased region" description="Low complexity" evidence="2">
    <location>
        <begin position="1869"/>
        <end position="1893"/>
    </location>
</feature>
<organism evidence="4 5">
    <name type="scientific">Coccomyxa subellipsoidea (strain C-169)</name>
    <name type="common">Green microalga</name>
    <dbReference type="NCBI Taxonomy" id="574566"/>
    <lineage>
        <taxon>Eukaryota</taxon>
        <taxon>Viridiplantae</taxon>
        <taxon>Chlorophyta</taxon>
        <taxon>core chlorophytes</taxon>
        <taxon>Trebouxiophyceae</taxon>
        <taxon>Trebouxiophyceae incertae sedis</taxon>
        <taxon>Coccomyxaceae</taxon>
        <taxon>Coccomyxa</taxon>
        <taxon>Coccomyxa subellipsoidea</taxon>
    </lineage>
</organism>
<dbReference type="eggNOG" id="KOG1922">
    <property type="taxonomic scope" value="Eukaryota"/>
</dbReference>
<sequence>MDGAGPIAAEQLRRSSEVLDSLPIGLLSTNFDYKKIVDMHALAPDQAARLGKMVIQKLDTKIQDVVNGLLTLLARVVAGSQYRAETRARLAQRFAPVLVQQHTVDFDAVRLADIMLGAYLADMSKQQSRWMPHAASLDASSAWDAPALTHSLSQHQAGPQLPARHSSGSLADRSSMGGRCVTQPLQPTRQRQSAVGTAAEGHGKRSAGGSRIRQPDRENCSSLSNAHNMPSMASPLVSQPLQMSKLALQALGRAPAVVPTHRQPGRPHVRVPSALHQPGSADPTVHYSELGGEQEVLSAPLQELQHRWPGHQPPTKILAKEHRQPKKRSLLHVSEKEASCAPKPWIPPGRNAHKNGDGPRPRIEWSPGISRRAFPAGASQLQLQGAGWLEHSSLGRQESLMKFYQEFVTAPSQPLSDLPSGSAGAGSSHQQVQAAESQCLPEEDELLSVDLLTGCSQLPLMGSAQTDPERSWDLPSAQQSASGAASGLSGSFNDTQLASSRQLSGTVQAAAATGVTSAETAPGSASSALTVQAAGVRAAVQRSSGPTPSQERPATSQRSAVSAGGSEGASEANSKGSGCLAELQLLAGDIITEGDVEAGGSCGGSGRRSLSDLFVGAADGFGAQLLLRDTALQGEALLREPDFGDQGGVSPPRGGHRMDFADIGLPPLEEGDAPEGSGCLVYDLNRPAATPMLQLPSSFQDSARDGDHAGPAESGLPGAAAAWPPLEAGSFCDQPPNGGGLPTTDSQGQQRLFREGHLQGGPAGAGSDGKPSAGVAQGEGGIESGLKLAALKTEREPAADGGDVGHLKIRAFRPPQSPSGEPPQLQQPPSQAPVARLAAPEAIPHGSRSPSKHSGQASRGTSAGHKSAKSPGKVSVKGMRWFASKLRNFCTTPPTGNKTRGGSFTTPGPPTSPWTGLQSRTLSRLGDRPGAYGDGSPSRALQQAATPMASPSPVRGSAASASSAHALSGVGRCPGGGAAMPEMDSASADELQHAVSLTASFSAERQSSAAGRGAGTFAGRCGGAAEPAGRGGSLDELLSAIADIQIPGLPAGSAGSGYPESVVPGRPGIRVRASSDDASSLRGSVSSEGGILWQRSLQDADTAVVEAAGGAVGGSNISPSNSQDGSPEAMGGSGAQPDLPGSAGSSMEGPLRAKAGHPGPAETSFRTAESSLRNGAAGPSPETPAAQLRDALLGALRAGKGSTPASASRASVAGEEEQELQVPADVALEDLIRLAELMQPAPSPATGEESGNGQPAARDDQRVLRLAQYLLSAAPSKAEAEVILQNAAASPRGGDGSSDSFGGFPAAGPIGESPVLAPSSQAKKKAAAPPPPPPPPKKKAAAPTLPPPPPKAKAPAAPPPPPPPPPGKKTPGAKAPPPPPPPPPAKTPGAKGPPPPPPPPPKSGAKAKGAPTPPPPPPKGKTPGKGPAPPTPPPKSAQKGMPKASPPGVTKVKTSAQQRRRLKQLHWDKIRAPQQGTVWARDNQPRIMENKTLRKLVRTRSEEILLVEHRRAHNICIELAGIRLPFPAIKDALWRMDDSKLSIEQLSALSRAVPEDSERKDLALFLQGEHPKHKGVKDPALLGTVERYFAEMMGIPRLQQRIHCFMFSRTFPSTLQQVRDNLGVLRGACEQLMGCGDFMVLLQAVLSLGNHLNEGTMRGAASGFKLDTLLKLADVKGVDRKTSLLHFVLDQLLKDSASMGSLSTQLGSVRPAANLQVSAVKALLGEAKQGLRRVETEIMVATGVEATPSAPAAVGGDPAADAAMNQNFSQLMSAFHESAATALHDAEGYDGETVAAMKRATEYFGEDWDANDPSRVMRIVRDFMNLFDKSMAEIEARPPKSQIFLPSTPAKKRKVEDERRKEQKKADLAATRRGASASASASAPAASCTATVSGDVPSPSAPGNSRDGSPPRRSCLGRGSQQQASTSDASSPAESVGSVCMARPSGNTRTAYEQEGSPWPANGFGRVAKTPQPEEGTPTSSQRTLPEEEHCDVSSSEVKPRRDTLSAAQPSSQQDGPQLVASSQAEVATVAAEAVVDQCADHSEAAAPRVAEGTETGATAEMWEGSVADADAQQDELVNSQAPKTDREMCQNSAPEQEQHLPLLSTTVPPATQVPLVDRIEPDSPGASTSPQPSPMAAGAARLMSAAGAGCVTPEAATPDVAAGGFFETPGFFDPMFTPAADLGRPTSAQPARWEGAPTEISLRASASWGDLTTPEHATTGFGVGTSRGPQLWRAGSEDAYSSAGSRPGSAAAETHQGSSSRPSSSGYSESSSGQESPYDLRPQLARGSNSESD</sequence>
<feature type="region of interest" description="Disordered" evidence="2">
    <location>
        <begin position="1235"/>
        <end position="1261"/>
    </location>
</feature>
<dbReference type="PANTHER" id="PTHR45733:SF8">
    <property type="entry name" value="FORMIN-J"/>
    <property type="match status" value="1"/>
</dbReference>
<feature type="region of interest" description="Disordered" evidence="2">
    <location>
        <begin position="152"/>
        <end position="234"/>
    </location>
</feature>
<feature type="compositionally biased region" description="Low complexity" evidence="2">
    <location>
        <begin position="1920"/>
        <end position="1933"/>
    </location>
</feature>
<feature type="compositionally biased region" description="Low complexity" evidence="2">
    <location>
        <begin position="822"/>
        <end position="833"/>
    </location>
</feature>
<dbReference type="PANTHER" id="PTHR45733">
    <property type="entry name" value="FORMIN-J"/>
    <property type="match status" value="1"/>
</dbReference>
<feature type="region of interest" description="Disordered" evidence="2">
    <location>
        <begin position="1110"/>
        <end position="1222"/>
    </location>
</feature>